<dbReference type="Pfam" id="PF09351">
    <property type="entry name" value="DUF1993"/>
    <property type="match status" value="1"/>
</dbReference>
<evidence type="ECO:0000313" key="1">
    <source>
        <dbReference type="EMBL" id="MBB3924707.1"/>
    </source>
</evidence>
<dbReference type="InterPro" id="IPR018531">
    <property type="entry name" value="DUF1993"/>
</dbReference>
<name>A0A7W6BGZ6_9SPHN</name>
<gene>
    <name evidence="1" type="ORF">GGR43_000401</name>
</gene>
<organism evidence="1 2">
    <name type="scientific">Sphingobium jiangsuense</name>
    <dbReference type="NCBI Taxonomy" id="870476"/>
    <lineage>
        <taxon>Bacteria</taxon>
        <taxon>Pseudomonadati</taxon>
        <taxon>Pseudomonadota</taxon>
        <taxon>Alphaproteobacteria</taxon>
        <taxon>Sphingomonadales</taxon>
        <taxon>Sphingomonadaceae</taxon>
        <taxon>Sphingobium</taxon>
    </lineage>
</organism>
<dbReference type="AlphaFoldDB" id="A0A7W6BGZ6"/>
<reference evidence="1 2" key="1">
    <citation type="submission" date="2020-08" db="EMBL/GenBank/DDBJ databases">
        <title>Genomic Encyclopedia of Type Strains, Phase IV (KMG-IV): sequencing the most valuable type-strain genomes for metagenomic binning, comparative biology and taxonomic classification.</title>
        <authorList>
            <person name="Goeker M."/>
        </authorList>
    </citation>
    <scope>NUCLEOTIDE SEQUENCE [LARGE SCALE GENOMIC DNA]</scope>
    <source>
        <strain evidence="1 2">DSM 26189</strain>
    </source>
</reference>
<dbReference type="InterPro" id="IPR034660">
    <property type="entry name" value="DinB/YfiT-like"/>
</dbReference>
<dbReference type="Proteomes" id="UP000571950">
    <property type="component" value="Unassembled WGS sequence"/>
</dbReference>
<evidence type="ECO:0000313" key="2">
    <source>
        <dbReference type="Proteomes" id="UP000571950"/>
    </source>
</evidence>
<evidence type="ECO:0008006" key="3">
    <source>
        <dbReference type="Google" id="ProtNLM"/>
    </source>
</evidence>
<accession>A0A7W6BGZ6</accession>
<sequence>MPISLYDALVPSWLQIAQAVRGLLDKAEGWCTEKGVAESEILNARLADDMFPLTFQIASVANHSFGAIKGARAGVFSPVPPATPPASIADLKAILDEAIAGLKQVTAEEMEGFIGRDMRFSVPAHGIEMPFTAENYLLSFAQPNFYFHATTAYDILRARGVELGKRDFLGAVRIKAD</sequence>
<dbReference type="Gene3D" id="1.20.120.450">
    <property type="entry name" value="dinb family like domain"/>
    <property type="match status" value="1"/>
</dbReference>
<dbReference type="RefSeq" id="WP_188070253.1">
    <property type="nucleotide sequence ID" value="NZ_BSPS01000093.1"/>
</dbReference>
<dbReference type="PANTHER" id="PTHR36922">
    <property type="entry name" value="BLL2446 PROTEIN"/>
    <property type="match status" value="1"/>
</dbReference>
<protein>
    <recommendedName>
        <fullName evidence="3">DUF1993 domain-containing protein</fullName>
    </recommendedName>
</protein>
<dbReference type="PANTHER" id="PTHR36922:SF1">
    <property type="entry name" value="DUF1993 DOMAIN-CONTAINING PROTEIN"/>
    <property type="match status" value="1"/>
</dbReference>
<dbReference type="EMBL" id="JACIDT010000001">
    <property type="protein sequence ID" value="MBB3924707.1"/>
    <property type="molecule type" value="Genomic_DNA"/>
</dbReference>
<comment type="caution">
    <text evidence="1">The sequence shown here is derived from an EMBL/GenBank/DDBJ whole genome shotgun (WGS) entry which is preliminary data.</text>
</comment>
<keyword evidence="2" id="KW-1185">Reference proteome</keyword>
<dbReference type="SUPFAM" id="SSF109854">
    <property type="entry name" value="DinB/YfiT-like putative metalloenzymes"/>
    <property type="match status" value="1"/>
</dbReference>
<proteinExistence type="predicted"/>